<dbReference type="Proteomes" id="UP000636888">
    <property type="component" value="Unassembled WGS sequence"/>
</dbReference>
<dbReference type="Pfam" id="PF03466">
    <property type="entry name" value="LysR_substrate"/>
    <property type="match status" value="1"/>
</dbReference>
<dbReference type="InterPro" id="IPR005119">
    <property type="entry name" value="LysR_subst-bd"/>
</dbReference>
<evidence type="ECO:0000259" key="5">
    <source>
        <dbReference type="PROSITE" id="PS50931"/>
    </source>
</evidence>
<dbReference type="InterPro" id="IPR036388">
    <property type="entry name" value="WH-like_DNA-bd_sf"/>
</dbReference>
<keyword evidence="3" id="KW-0238">DNA-binding</keyword>
<dbReference type="AlphaFoldDB" id="A0A8J7LTY2"/>
<dbReference type="CDD" id="cd08420">
    <property type="entry name" value="PBP2_CysL_like"/>
    <property type="match status" value="1"/>
</dbReference>
<dbReference type="PROSITE" id="PS50931">
    <property type="entry name" value="HTH_LYSR"/>
    <property type="match status" value="1"/>
</dbReference>
<organism evidence="6 7">
    <name type="scientific">Geomesophilobacter sediminis</name>
    <dbReference type="NCBI Taxonomy" id="2798584"/>
    <lineage>
        <taxon>Bacteria</taxon>
        <taxon>Pseudomonadati</taxon>
        <taxon>Thermodesulfobacteriota</taxon>
        <taxon>Desulfuromonadia</taxon>
        <taxon>Geobacterales</taxon>
        <taxon>Geobacteraceae</taxon>
        <taxon>Geomesophilobacter</taxon>
    </lineage>
</organism>
<dbReference type="FunFam" id="1.10.10.10:FF:000001">
    <property type="entry name" value="LysR family transcriptional regulator"/>
    <property type="match status" value="1"/>
</dbReference>
<dbReference type="InterPro" id="IPR000847">
    <property type="entry name" value="LysR_HTH_N"/>
</dbReference>
<sequence length="294" mass="32364">MAITLRQLAVFRTVAETGHATRASETIGITQSAVSMAIAELERLAGAPLFERKGRKLLLNDRGRHILPDVIDVLEKVSRIERYLDESLEEPVGVLKVGASTTIGNYLLPLLVGAFERRFPRARALLEVANTKQIETAVESGEYDVGLVEGPPHSQSLKVSVWREDELVVIVGREHPLAKHPRTASAAELEDLKWIMRESGSGTREVFEKAMHEAGLRYDIGMVLGHTEAIKKAVEAGLGVGCLSRLAVQREILQGWLIEVATPLNLQRNLYILTQETGYTSRLLSAYLALLEGA</sequence>
<accession>A0A8J7LTY2</accession>
<keyword evidence="7" id="KW-1185">Reference proteome</keyword>
<evidence type="ECO:0000256" key="2">
    <source>
        <dbReference type="ARBA" id="ARBA00023015"/>
    </source>
</evidence>
<dbReference type="EMBL" id="JAEMHM010000003">
    <property type="protein sequence ID" value="MBJ6723929.1"/>
    <property type="molecule type" value="Genomic_DNA"/>
</dbReference>
<dbReference type="SUPFAM" id="SSF53850">
    <property type="entry name" value="Periplasmic binding protein-like II"/>
    <property type="match status" value="1"/>
</dbReference>
<dbReference type="Gene3D" id="3.40.190.290">
    <property type="match status" value="1"/>
</dbReference>
<evidence type="ECO:0000256" key="4">
    <source>
        <dbReference type="ARBA" id="ARBA00023163"/>
    </source>
</evidence>
<reference evidence="6" key="1">
    <citation type="submission" date="2020-12" db="EMBL/GenBank/DDBJ databases">
        <title>Geomonas sp. Red875, isolated from river sediment.</title>
        <authorList>
            <person name="Xu Z."/>
            <person name="Zhang Z."/>
            <person name="Masuda Y."/>
            <person name="Itoh H."/>
            <person name="Senoo K."/>
        </authorList>
    </citation>
    <scope>NUCLEOTIDE SEQUENCE</scope>
    <source>
        <strain evidence="6">Red875</strain>
    </source>
</reference>
<evidence type="ECO:0000313" key="7">
    <source>
        <dbReference type="Proteomes" id="UP000636888"/>
    </source>
</evidence>
<feature type="domain" description="HTH lysR-type" evidence="5">
    <location>
        <begin position="3"/>
        <end position="60"/>
    </location>
</feature>
<evidence type="ECO:0000256" key="3">
    <source>
        <dbReference type="ARBA" id="ARBA00023125"/>
    </source>
</evidence>
<dbReference type="Pfam" id="PF00126">
    <property type="entry name" value="HTH_1"/>
    <property type="match status" value="1"/>
</dbReference>
<protein>
    <submittedName>
        <fullName evidence="6">LysR family transcriptional regulator</fullName>
    </submittedName>
</protein>
<proteinExistence type="inferred from homology"/>
<dbReference type="InterPro" id="IPR036390">
    <property type="entry name" value="WH_DNA-bd_sf"/>
</dbReference>
<dbReference type="PANTHER" id="PTHR30126:SF91">
    <property type="entry name" value="LYSR FAMILY TRANSCRIPTIONAL REGULATOR"/>
    <property type="match status" value="1"/>
</dbReference>
<gene>
    <name evidence="6" type="ORF">JFN93_04330</name>
</gene>
<dbReference type="RefSeq" id="WP_199382770.1">
    <property type="nucleotide sequence ID" value="NZ_JAEMHM010000003.1"/>
</dbReference>
<dbReference type="GO" id="GO:0003700">
    <property type="term" value="F:DNA-binding transcription factor activity"/>
    <property type="evidence" value="ECO:0007669"/>
    <property type="project" value="InterPro"/>
</dbReference>
<comment type="caution">
    <text evidence="6">The sequence shown here is derived from an EMBL/GenBank/DDBJ whole genome shotgun (WGS) entry which is preliminary data.</text>
</comment>
<dbReference type="SUPFAM" id="SSF46785">
    <property type="entry name" value="Winged helix' DNA-binding domain"/>
    <property type="match status" value="1"/>
</dbReference>
<dbReference type="Gene3D" id="1.10.10.10">
    <property type="entry name" value="Winged helix-like DNA-binding domain superfamily/Winged helix DNA-binding domain"/>
    <property type="match status" value="1"/>
</dbReference>
<dbReference type="PRINTS" id="PR00039">
    <property type="entry name" value="HTHLYSR"/>
</dbReference>
<keyword evidence="4" id="KW-0804">Transcription</keyword>
<evidence type="ECO:0000313" key="6">
    <source>
        <dbReference type="EMBL" id="MBJ6723929.1"/>
    </source>
</evidence>
<dbReference type="GO" id="GO:0000976">
    <property type="term" value="F:transcription cis-regulatory region binding"/>
    <property type="evidence" value="ECO:0007669"/>
    <property type="project" value="TreeGrafter"/>
</dbReference>
<dbReference type="PANTHER" id="PTHR30126">
    <property type="entry name" value="HTH-TYPE TRANSCRIPTIONAL REGULATOR"/>
    <property type="match status" value="1"/>
</dbReference>
<evidence type="ECO:0000256" key="1">
    <source>
        <dbReference type="ARBA" id="ARBA00009437"/>
    </source>
</evidence>
<keyword evidence="2" id="KW-0805">Transcription regulation</keyword>
<name>A0A8J7LTY2_9BACT</name>
<comment type="similarity">
    <text evidence="1">Belongs to the LysR transcriptional regulatory family.</text>
</comment>